<reference evidence="4" key="1">
    <citation type="submission" date="2008-01" db="EMBL/GenBank/DDBJ databases">
        <title>Complete sequence of chromosome of Caulobacter sp. K31.</title>
        <authorList>
            <consortium name="US DOE Joint Genome Institute"/>
            <person name="Copeland A."/>
            <person name="Lucas S."/>
            <person name="Lapidus A."/>
            <person name="Barry K."/>
            <person name="Glavina del Rio T."/>
            <person name="Dalin E."/>
            <person name="Tice H."/>
            <person name="Pitluck S."/>
            <person name="Bruce D."/>
            <person name="Goodwin L."/>
            <person name="Thompson L.S."/>
            <person name="Brettin T."/>
            <person name="Detter J.C."/>
            <person name="Han C."/>
            <person name="Schmutz J."/>
            <person name="Larimer F."/>
            <person name="Land M."/>
            <person name="Hauser L."/>
            <person name="Kyrpides N."/>
            <person name="Kim E."/>
            <person name="Stephens C."/>
            <person name="Richardson P."/>
        </authorList>
    </citation>
    <scope>NUCLEOTIDE SEQUENCE [LARGE SCALE GENOMIC DNA]</scope>
    <source>
        <strain evidence="4">K31</strain>
    </source>
</reference>
<dbReference type="GO" id="GO:0016757">
    <property type="term" value="F:glycosyltransferase activity"/>
    <property type="evidence" value="ECO:0007669"/>
    <property type="project" value="InterPro"/>
</dbReference>
<evidence type="ECO:0000256" key="2">
    <source>
        <dbReference type="PROSITE-ProRule" id="PRU00339"/>
    </source>
</evidence>
<keyword evidence="2" id="KW-0802">TPR repeat</keyword>
<dbReference type="CDD" id="cd03809">
    <property type="entry name" value="GT4_MtfB-like"/>
    <property type="match status" value="1"/>
</dbReference>
<dbReference type="PANTHER" id="PTHR46401:SF2">
    <property type="entry name" value="GLYCOSYLTRANSFERASE WBBK-RELATED"/>
    <property type="match status" value="1"/>
</dbReference>
<feature type="repeat" description="TPR" evidence="2">
    <location>
        <begin position="53"/>
        <end position="86"/>
    </location>
</feature>
<dbReference type="InterPro" id="IPR019734">
    <property type="entry name" value="TPR_rpt"/>
</dbReference>
<organism evidence="4">
    <name type="scientific">Caulobacter sp. (strain K31)</name>
    <dbReference type="NCBI Taxonomy" id="366602"/>
    <lineage>
        <taxon>Bacteria</taxon>
        <taxon>Pseudomonadati</taxon>
        <taxon>Pseudomonadota</taxon>
        <taxon>Alphaproteobacteria</taxon>
        <taxon>Caulobacterales</taxon>
        <taxon>Caulobacteraceae</taxon>
        <taxon>Caulobacter</taxon>
    </lineage>
</organism>
<dbReference type="OrthoDB" id="7179517at2"/>
<dbReference type="AlphaFoldDB" id="B0T6Z4"/>
<keyword evidence="1 4" id="KW-0808">Transferase</keyword>
<dbReference type="PANTHER" id="PTHR46401">
    <property type="entry name" value="GLYCOSYLTRANSFERASE WBBK-RELATED"/>
    <property type="match status" value="1"/>
</dbReference>
<dbReference type="InterPro" id="IPR001296">
    <property type="entry name" value="Glyco_trans_1"/>
</dbReference>
<feature type="domain" description="Glycosyl transferase family 1" evidence="3">
    <location>
        <begin position="441"/>
        <end position="580"/>
    </location>
</feature>
<accession>B0T6Z4</accession>
<dbReference type="eggNOG" id="COG3063">
    <property type="taxonomic scope" value="Bacteria"/>
</dbReference>
<evidence type="ECO:0000313" key="4">
    <source>
        <dbReference type="EMBL" id="ABZ71209.1"/>
    </source>
</evidence>
<dbReference type="STRING" id="366602.Caul_2081"/>
<dbReference type="Gene3D" id="3.40.50.2000">
    <property type="entry name" value="Glycogen Phosphorylase B"/>
    <property type="match status" value="1"/>
</dbReference>
<dbReference type="Gene3D" id="1.25.40.10">
    <property type="entry name" value="Tetratricopeptide repeat domain"/>
    <property type="match status" value="1"/>
</dbReference>
<name>B0T6Z4_CAUSK</name>
<feature type="repeat" description="TPR" evidence="2">
    <location>
        <begin position="87"/>
        <end position="120"/>
    </location>
</feature>
<dbReference type="HOGENOM" id="CLU_345713_0_0_5"/>
<gene>
    <name evidence="4" type="ordered locus">Caul_2081</name>
</gene>
<dbReference type="EMBL" id="CP000927">
    <property type="protein sequence ID" value="ABZ71209.1"/>
    <property type="molecule type" value="Genomic_DNA"/>
</dbReference>
<proteinExistence type="predicted"/>
<evidence type="ECO:0000259" key="3">
    <source>
        <dbReference type="Pfam" id="PF00534"/>
    </source>
</evidence>
<protein>
    <submittedName>
        <fullName evidence="4">Glycosyl transferase group 1</fullName>
    </submittedName>
</protein>
<dbReference type="SUPFAM" id="SSF48452">
    <property type="entry name" value="TPR-like"/>
    <property type="match status" value="1"/>
</dbReference>
<evidence type="ECO:0000256" key="1">
    <source>
        <dbReference type="ARBA" id="ARBA00022679"/>
    </source>
</evidence>
<dbReference type="PROSITE" id="PS50005">
    <property type="entry name" value="TPR"/>
    <property type="match status" value="2"/>
</dbReference>
<dbReference type="eggNOG" id="COG0438">
    <property type="taxonomic scope" value="Bacteria"/>
</dbReference>
<sequence precursor="true">MVLGLKLKKSAGVPVTAAVHRLIAAANAARARSDWRAAAKHYDAALRRDPHLGHVWIQLGHALKESGELSAADRAYHRAESLRPDDADAHLHLGHVAKLRGDVAGAIRSYLTAARLAPKAPHAIGELHTLIANGANVPIEAIQGLIDLEDDPITRSPPMSSAIAAAQTAMTALVTALKQQGGQPGALERATSAAHLIADLASDPVSSGSQDSGPALIFDVSDLLTYFRNVRSPTGIQRVQIEIILSSLQSGNTAVRICCFLEQRDEWVEIPAPLFLRLSWLSLGDAEDDGGEWTAALTRTLLLLNMAPPLDFPRGAFLINLGTSWWLQNYFLFVRRIKRERGVRYIPFVHDMIPVLHGEFCPKVLTQDFISWAIGVFEHADFFFVNSQSTRRDLIKVGAFLGREIDPLAISVVTLDADTRKPDAPAPRGKILRRWGLNAIPYVLFVSTIEPRKNHLRVFEAWIALLKRHGSRKTPKLVCVGHPGWLNDSIHDQLNAHEDLRAHVQVLRFVSDADLAELYSGCLFTLYPSHYEGWGLPVTESLCYGKAPLVANTSSLPEAGGRFAVYFNPDSTVELIAALETLAFDHEARRARERLITAEFKPRGWAVLARQMADDLVAWEGVGRPVLGAEAPAALVGAYHSLGRNLKTRVWPGMRSGEVYRSGPNWWGPDNWGCWTKPGGSTLRMTVPQPGPIIAYLHLQGLPAQRCGFVVKTTGDAIVRHGEIDRGQHKWLAIEIAPDESEPRTVTLEIEGTACESLANVTDNSDARVVSLGVAGFFLCRADDPAARAAFLEAVAIGNIHDLDFSREPLEYTPLIS</sequence>
<dbReference type="KEGG" id="cak:Caul_2081"/>
<dbReference type="SMART" id="SM00028">
    <property type="entry name" value="TPR"/>
    <property type="match status" value="3"/>
</dbReference>
<dbReference type="CAZy" id="GT4">
    <property type="family name" value="Glycosyltransferase Family 4"/>
</dbReference>
<dbReference type="Pfam" id="PF00534">
    <property type="entry name" value="Glycos_transf_1"/>
    <property type="match status" value="1"/>
</dbReference>
<dbReference type="InterPro" id="IPR011990">
    <property type="entry name" value="TPR-like_helical_dom_sf"/>
</dbReference>
<dbReference type="SUPFAM" id="SSF53756">
    <property type="entry name" value="UDP-Glycosyltransferase/glycogen phosphorylase"/>
    <property type="match status" value="1"/>
</dbReference>